<dbReference type="AlphaFoldDB" id="A0A9P7NF53"/>
<feature type="signal peptide" evidence="1">
    <location>
        <begin position="1"/>
        <end position="17"/>
    </location>
</feature>
<keyword evidence="1" id="KW-0732">Signal</keyword>
<dbReference type="EMBL" id="SRPW01000275">
    <property type="protein sequence ID" value="KAG6016121.1"/>
    <property type="molecule type" value="Genomic_DNA"/>
</dbReference>
<organism evidence="2 3">
    <name type="scientific">Claviceps pusilla</name>
    <dbReference type="NCBI Taxonomy" id="123648"/>
    <lineage>
        <taxon>Eukaryota</taxon>
        <taxon>Fungi</taxon>
        <taxon>Dikarya</taxon>
        <taxon>Ascomycota</taxon>
        <taxon>Pezizomycotina</taxon>
        <taxon>Sordariomycetes</taxon>
        <taxon>Hypocreomycetidae</taxon>
        <taxon>Hypocreales</taxon>
        <taxon>Clavicipitaceae</taxon>
        <taxon>Claviceps</taxon>
    </lineage>
</organism>
<keyword evidence="3" id="KW-1185">Reference proteome</keyword>
<sequence length="181" mass="20055">MRFLGTFFLLAAALCSAGVVPNPGLVNDQPAPALALAPEAAPEVAQLESRVPSSDLGSMDMELFRRQKWVNCLFSFPLLRVNQANRVNIQRTITRQRDDTFTVAYLSVRIIAERVNSDRHIGVIIDNSSLLSGSIVLSNYRDTRSSTVARETVTVEYGPGVTRTCIRLPRLDGTWYVQISD</sequence>
<protein>
    <submittedName>
        <fullName evidence="2">Uncharacterized protein</fullName>
    </submittedName>
</protein>
<evidence type="ECO:0000313" key="3">
    <source>
        <dbReference type="Proteomes" id="UP000748025"/>
    </source>
</evidence>
<evidence type="ECO:0000256" key="1">
    <source>
        <dbReference type="SAM" id="SignalP"/>
    </source>
</evidence>
<proteinExistence type="predicted"/>
<dbReference type="Proteomes" id="UP000748025">
    <property type="component" value="Unassembled WGS sequence"/>
</dbReference>
<accession>A0A9P7NF53</accession>
<gene>
    <name evidence="2" type="ORF">E4U43_004212</name>
</gene>
<name>A0A9P7NF53_9HYPO</name>
<dbReference type="OrthoDB" id="3934411at2759"/>
<reference evidence="2" key="1">
    <citation type="journal article" date="2020" name="bioRxiv">
        <title>Whole genome comparisons of ergot fungi reveals the divergence and evolution of species within the genus Claviceps are the result of varying mechanisms driving genome evolution and host range expansion.</title>
        <authorList>
            <person name="Wyka S.A."/>
            <person name="Mondo S.J."/>
            <person name="Liu M."/>
            <person name="Dettman J."/>
            <person name="Nalam V."/>
            <person name="Broders K.D."/>
        </authorList>
    </citation>
    <scope>NUCLEOTIDE SEQUENCE</scope>
    <source>
        <strain evidence="2">CCC 602</strain>
    </source>
</reference>
<comment type="caution">
    <text evidence="2">The sequence shown here is derived from an EMBL/GenBank/DDBJ whole genome shotgun (WGS) entry which is preliminary data.</text>
</comment>
<evidence type="ECO:0000313" key="2">
    <source>
        <dbReference type="EMBL" id="KAG6016121.1"/>
    </source>
</evidence>
<feature type="chain" id="PRO_5040453314" evidence="1">
    <location>
        <begin position="18"/>
        <end position="181"/>
    </location>
</feature>